<dbReference type="PROSITE" id="PS51192">
    <property type="entry name" value="HELICASE_ATP_BIND_1"/>
    <property type="match status" value="1"/>
</dbReference>
<evidence type="ECO:0000256" key="4">
    <source>
        <dbReference type="ARBA" id="ARBA00023125"/>
    </source>
</evidence>
<evidence type="ECO:0000259" key="12">
    <source>
        <dbReference type="PROSITE" id="PS51192"/>
    </source>
</evidence>
<feature type="region of interest" description="Disordered" evidence="10">
    <location>
        <begin position="1"/>
        <end position="21"/>
    </location>
</feature>
<keyword evidence="9" id="KW-0862">Zinc</keyword>
<keyword evidence="3" id="KW-0067">ATP-binding</keyword>
<dbReference type="InterPro" id="IPR014001">
    <property type="entry name" value="Helicase_ATP-bd"/>
</dbReference>
<dbReference type="SUPFAM" id="SSF52540">
    <property type="entry name" value="P-loop containing nucleoside triphosphate hydrolases"/>
    <property type="match status" value="1"/>
</dbReference>
<name>A0A166BGG8_9AGAM</name>
<dbReference type="GO" id="GO:0008270">
    <property type="term" value="F:zinc ion binding"/>
    <property type="evidence" value="ECO:0007669"/>
    <property type="project" value="UniProtKB-KW"/>
</dbReference>
<dbReference type="PANTHER" id="PTHR13710">
    <property type="entry name" value="DNA HELICASE RECQ FAMILY MEMBER"/>
    <property type="match status" value="1"/>
</dbReference>
<dbReference type="GO" id="GO:0005694">
    <property type="term" value="C:chromosome"/>
    <property type="evidence" value="ECO:0007669"/>
    <property type="project" value="TreeGrafter"/>
</dbReference>
<evidence type="ECO:0000313" key="15">
    <source>
        <dbReference type="Proteomes" id="UP000076532"/>
    </source>
</evidence>
<keyword evidence="9" id="KW-0479">Metal-binding</keyword>
<dbReference type="PROSITE" id="PS50157">
    <property type="entry name" value="ZINC_FINGER_C2H2_2"/>
    <property type="match status" value="1"/>
</dbReference>
<gene>
    <name evidence="14" type="ORF">FIBSPDRAFT_984568</name>
</gene>
<dbReference type="PANTHER" id="PTHR13710:SF153">
    <property type="entry name" value="RECQ-LIKE DNA HELICASE BLM"/>
    <property type="match status" value="1"/>
</dbReference>
<dbReference type="InterPro" id="IPR011545">
    <property type="entry name" value="DEAD/DEAH_box_helicase_dom"/>
</dbReference>
<evidence type="ECO:0000313" key="14">
    <source>
        <dbReference type="EMBL" id="KZP12621.1"/>
    </source>
</evidence>
<dbReference type="Gene3D" id="3.40.50.300">
    <property type="entry name" value="P-loop containing nucleotide triphosphate hydrolases"/>
    <property type="match status" value="2"/>
</dbReference>
<evidence type="ECO:0000259" key="13">
    <source>
        <dbReference type="PROSITE" id="PS51194"/>
    </source>
</evidence>
<dbReference type="GO" id="GO:0003677">
    <property type="term" value="F:DNA binding"/>
    <property type="evidence" value="ECO:0007669"/>
    <property type="project" value="UniProtKB-KW"/>
</dbReference>
<evidence type="ECO:0000256" key="6">
    <source>
        <dbReference type="ARBA" id="ARBA00023242"/>
    </source>
</evidence>
<dbReference type="GO" id="GO:0005634">
    <property type="term" value="C:nucleus"/>
    <property type="evidence" value="ECO:0007669"/>
    <property type="project" value="TreeGrafter"/>
</dbReference>
<keyword evidence="14" id="KW-0378">Hydrolase</keyword>
<keyword evidence="4" id="KW-0238">DNA-binding</keyword>
<dbReference type="GO" id="GO:0005737">
    <property type="term" value="C:cytoplasm"/>
    <property type="evidence" value="ECO:0007669"/>
    <property type="project" value="TreeGrafter"/>
</dbReference>
<dbReference type="GO" id="GO:0043138">
    <property type="term" value="F:3'-5' DNA helicase activity"/>
    <property type="evidence" value="ECO:0007669"/>
    <property type="project" value="UniProtKB-EC"/>
</dbReference>
<feature type="domain" description="C2H2-type" evidence="11">
    <location>
        <begin position="186"/>
        <end position="214"/>
    </location>
</feature>
<sequence>MSTPPAGRLWESSHILGPGPRASYDGPGTEIDFEFNLRSSTNTAAPQNSSYLETLSFVKFLQQSTLSLFKSNFHSCDTSIVSRNFQNNAMDIHQDPSELVHLPFLEHFGMVVNTRLPAILCASHGIALGGAARHIKDHHAASRLGPLDQGKFDIICADYGIDGVPIIPASLDEIIAYDGITVAEGFCCGLCGFVSSTEDSLRVHHNRDHGAANPKSHTPCIYQVLGKTKFRVISKDIPVPPTTLEAMMLELREEVTAMGKAAESQLNARAVSPWLLASGFHLHIEGHNMTELMALTAGLTDTPNNKLRSVVRTYYSKATTLLLSTDDLVKQMLNTPDPQKTGISNSPLHKMQQHEASMKNYTASVVSLLTLLLRDKTKYTVPLPDDVADAIGVLQRSLQGNNTAQSTDHVHTLLVLLWSSKWKPSVTNNIPDPTIRCLALRSIKKDGGLQNADRVTPDIARFEFLMRFTGMVEVHRLAVSRYNGDQLEAVKDVLPWLQEKKVSTFNTLRGLMHIGSSIVFNSPSLPKTIWVDRENYEELMWQGYKVKLDDLRKGCTVLEAQIVKHWEVNVLLNLNLRVNYDEIAEDLTNTTVGYSFLTDHRNTVFHDRDRLIRAVMATPSLKRFFFDEQPDGSWLPNKPNWAGWLNRYAEFNKDLNVSVGTKAGAPTRVSELDSMGCRNTETRPRNWSQMNKHNVVNLTYTKTGGITGQDKMIPHALDALTADLIIQDHAIARPFAELACHILHPGNKLMMDLYRNRLFVGYLKELDTTQISAHMHKIFHPIVGFNLGVQAFRQIHAAFARKHCGQMEALLEASEANTAQVLQYGHNRSIHDHIYGVSADATAGPSEDILPLFLDASTDWQRTMRVVQGGLMLPYSQVTGAHFESLKHLGAKPSKMLHGASVDEDAIAVKIVDIIMPRLQTMLDATLAKFASSLPPPTDHHREPFDSDAFPFQEEQEVPFNPPIEDEVEEQEQEVRRLSPNPISVPLSQQLEPLGEVERRLNHNLISVPTLLERDPLRQVERRLNLNAISVPSSPTTIPEQTCEQLSSSFAPLRDSLPIPLARAESRSSVSSSLGSTGPLMEAALEAMRDILKDPYATWKSDAQYSAMIQVLEHDVDLIAIMPTGGGKSLLYEVPARVEAESGYTVALFPLLSLIDDVERKLKASNTSYERFKGGVHPLTGEHPLILATYDTAKGSGWRKAICELHQQDSRKPVKRMVFDEGHFTFTSEDFRPALRNMFELRQLPMQFVILSATIPPSAMAYLSETFGLDKSAVTIRMPTVRPEIEYILEGDRAILTNDNVATATVRICQANMPQGEDRAVVFVPMTNTGDGIVQALSDVGITSVFYWAKLDKEKQDDAIQMWMKGEYHFLIATNAFGTGNDHPHIRTVIHAGSPKEMLGYIQETGRSGRDGRPAKCILIRRGNQAPYVKIPPGTHDHKGLAAVAKYLFPDRSVCLRCEITRHCDGSGISCLSSSDMQLCSHCAKLPMSITSQRPDPEPTTSSLFCEEVGGGSFSVACQKTTEILAAREVLLQAYVDTLIAALTFFEYRCPVCHVIKGDKQGSCKTIHDCTIAKSWSSFIPDYMSWASTIKYNLAYASGICFKCHVPALHDRLHAPFERNTKDACVYHETIAVATFCIFKYDKVRAEAQTHFQQQWSKTTQKAFTLWLAAKPEEGRNSNMIDLFLWYFTNYM</sequence>
<accession>A0A166BGG8</accession>
<dbReference type="Proteomes" id="UP000076532">
    <property type="component" value="Unassembled WGS sequence"/>
</dbReference>
<dbReference type="InterPro" id="IPR027417">
    <property type="entry name" value="P-loop_NTPase"/>
</dbReference>
<dbReference type="Pfam" id="PF00270">
    <property type="entry name" value="DEAD"/>
    <property type="match status" value="1"/>
</dbReference>
<dbReference type="GO" id="GO:0000724">
    <property type="term" value="P:double-strand break repair via homologous recombination"/>
    <property type="evidence" value="ECO:0007669"/>
    <property type="project" value="TreeGrafter"/>
</dbReference>
<dbReference type="SMART" id="SM00487">
    <property type="entry name" value="DEXDc"/>
    <property type="match status" value="1"/>
</dbReference>
<evidence type="ECO:0000256" key="1">
    <source>
        <dbReference type="ARBA" id="ARBA00005446"/>
    </source>
</evidence>
<keyword evidence="5" id="KW-0413">Isomerase</keyword>
<feature type="domain" description="Helicase ATP-binding" evidence="12">
    <location>
        <begin position="1109"/>
        <end position="1273"/>
    </location>
</feature>
<keyword evidence="9" id="KW-0863">Zinc-finger</keyword>
<evidence type="ECO:0000256" key="7">
    <source>
        <dbReference type="ARBA" id="ARBA00034617"/>
    </source>
</evidence>
<dbReference type="GO" id="GO:0016787">
    <property type="term" value="F:hydrolase activity"/>
    <property type="evidence" value="ECO:0007669"/>
    <property type="project" value="UniProtKB-KW"/>
</dbReference>
<dbReference type="Pfam" id="PF00271">
    <property type="entry name" value="Helicase_C"/>
    <property type="match status" value="1"/>
</dbReference>
<evidence type="ECO:0000259" key="11">
    <source>
        <dbReference type="PROSITE" id="PS50157"/>
    </source>
</evidence>
<dbReference type="OrthoDB" id="2747940at2759"/>
<dbReference type="InterPro" id="IPR013087">
    <property type="entry name" value="Znf_C2H2_type"/>
</dbReference>
<evidence type="ECO:0000256" key="5">
    <source>
        <dbReference type="ARBA" id="ARBA00023235"/>
    </source>
</evidence>
<dbReference type="GO" id="GO:0009378">
    <property type="term" value="F:four-way junction helicase activity"/>
    <property type="evidence" value="ECO:0007669"/>
    <property type="project" value="TreeGrafter"/>
</dbReference>
<dbReference type="EC" id="5.6.2.4" evidence="8"/>
<keyword evidence="2" id="KW-0547">Nucleotide-binding</keyword>
<evidence type="ECO:0000256" key="9">
    <source>
        <dbReference type="PROSITE-ProRule" id="PRU00042"/>
    </source>
</evidence>
<proteinExistence type="inferred from homology"/>
<evidence type="ECO:0000256" key="3">
    <source>
        <dbReference type="ARBA" id="ARBA00022840"/>
    </source>
</evidence>
<comment type="catalytic activity">
    <reaction evidence="7">
        <text>Couples ATP hydrolysis with the unwinding of duplex DNA by translocating in the 3'-5' direction.</text>
        <dbReference type="EC" id="5.6.2.4"/>
    </reaction>
</comment>
<dbReference type="EMBL" id="KV417644">
    <property type="protein sequence ID" value="KZP12621.1"/>
    <property type="molecule type" value="Genomic_DNA"/>
</dbReference>
<organism evidence="14 15">
    <name type="scientific">Athelia psychrophila</name>
    <dbReference type="NCBI Taxonomy" id="1759441"/>
    <lineage>
        <taxon>Eukaryota</taxon>
        <taxon>Fungi</taxon>
        <taxon>Dikarya</taxon>
        <taxon>Basidiomycota</taxon>
        <taxon>Agaricomycotina</taxon>
        <taxon>Agaricomycetes</taxon>
        <taxon>Agaricomycetidae</taxon>
        <taxon>Atheliales</taxon>
        <taxon>Atheliaceae</taxon>
        <taxon>Athelia</taxon>
    </lineage>
</organism>
<dbReference type="PROSITE" id="PS51194">
    <property type="entry name" value="HELICASE_CTER"/>
    <property type="match status" value="1"/>
</dbReference>
<evidence type="ECO:0000256" key="2">
    <source>
        <dbReference type="ARBA" id="ARBA00022741"/>
    </source>
</evidence>
<evidence type="ECO:0000256" key="10">
    <source>
        <dbReference type="SAM" id="MobiDB-lite"/>
    </source>
</evidence>
<protein>
    <recommendedName>
        <fullName evidence="8">DNA 3'-5' helicase</fullName>
        <ecNumber evidence="8">5.6.2.4</ecNumber>
    </recommendedName>
</protein>
<evidence type="ECO:0000256" key="8">
    <source>
        <dbReference type="ARBA" id="ARBA00034808"/>
    </source>
</evidence>
<feature type="domain" description="Helicase C-terminal" evidence="13">
    <location>
        <begin position="1307"/>
        <end position="1453"/>
    </location>
</feature>
<dbReference type="GO" id="GO:0005524">
    <property type="term" value="F:ATP binding"/>
    <property type="evidence" value="ECO:0007669"/>
    <property type="project" value="UniProtKB-KW"/>
</dbReference>
<dbReference type="SMART" id="SM00490">
    <property type="entry name" value="HELICc"/>
    <property type="match status" value="1"/>
</dbReference>
<keyword evidence="15" id="KW-1185">Reference proteome</keyword>
<dbReference type="InterPro" id="IPR001650">
    <property type="entry name" value="Helicase_C-like"/>
</dbReference>
<comment type="similarity">
    <text evidence="1">Belongs to the helicase family. RecQ subfamily.</text>
</comment>
<dbReference type="STRING" id="436010.A0A166BGG8"/>
<keyword evidence="6" id="KW-0539">Nucleus</keyword>
<reference evidence="14 15" key="1">
    <citation type="journal article" date="2016" name="Mol. Biol. Evol.">
        <title>Comparative Genomics of Early-Diverging Mushroom-Forming Fungi Provides Insights into the Origins of Lignocellulose Decay Capabilities.</title>
        <authorList>
            <person name="Nagy L.G."/>
            <person name="Riley R."/>
            <person name="Tritt A."/>
            <person name="Adam C."/>
            <person name="Daum C."/>
            <person name="Floudas D."/>
            <person name="Sun H."/>
            <person name="Yadav J.S."/>
            <person name="Pangilinan J."/>
            <person name="Larsson K.H."/>
            <person name="Matsuura K."/>
            <person name="Barry K."/>
            <person name="Labutti K."/>
            <person name="Kuo R."/>
            <person name="Ohm R.A."/>
            <person name="Bhattacharya S.S."/>
            <person name="Shirouzu T."/>
            <person name="Yoshinaga Y."/>
            <person name="Martin F.M."/>
            <person name="Grigoriev I.V."/>
            <person name="Hibbett D.S."/>
        </authorList>
    </citation>
    <scope>NUCLEOTIDE SEQUENCE [LARGE SCALE GENOMIC DNA]</scope>
    <source>
        <strain evidence="14 15">CBS 109695</strain>
    </source>
</reference>